<reference evidence="1 2" key="1">
    <citation type="submission" date="2016-02" db="EMBL/GenBank/DDBJ databases">
        <authorList>
            <consortium name="Pathogen Informatics"/>
        </authorList>
    </citation>
    <scope>NUCLEOTIDE SEQUENCE [LARGE SCALE GENOMIC DNA]</scope>
    <source>
        <strain evidence="1 2">RC20</strain>
    </source>
</reference>
<dbReference type="AlphaFoldDB" id="A0A128ELU5"/>
<dbReference type="Proteomes" id="UP000069632">
    <property type="component" value="Unassembled WGS sequence"/>
</dbReference>
<gene>
    <name evidence="1" type="ORF">ERS672216_01949</name>
</gene>
<proteinExistence type="predicted"/>
<dbReference type="EMBL" id="FIZP01000038">
    <property type="protein sequence ID" value="CZE49491.1"/>
    <property type="molecule type" value="Genomic_DNA"/>
</dbReference>
<evidence type="ECO:0000313" key="1">
    <source>
        <dbReference type="EMBL" id="CZE49491.1"/>
    </source>
</evidence>
<keyword evidence="2" id="KW-1185">Reference proteome</keyword>
<evidence type="ECO:0000313" key="2">
    <source>
        <dbReference type="Proteomes" id="UP000069632"/>
    </source>
</evidence>
<sequence>MSDNQDMKQEKSDENRHSCKLFLYDKCIKFYKMVLC</sequence>
<organism evidence="1 2">
    <name type="scientific">Campylobacter geochelonis</name>
    <dbReference type="NCBI Taxonomy" id="1780362"/>
    <lineage>
        <taxon>Bacteria</taxon>
        <taxon>Pseudomonadati</taxon>
        <taxon>Campylobacterota</taxon>
        <taxon>Epsilonproteobacteria</taxon>
        <taxon>Campylobacterales</taxon>
        <taxon>Campylobacteraceae</taxon>
        <taxon>Campylobacter</taxon>
    </lineage>
</organism>
<accession>A0A128ELU5</accession>
<name>A0A128ELU5_9BACT</name>
<protein>
    <submittedName>
        <fullName evidence="1">Uncharacterized protein</fullName>
    </submittedName>
</protein>